<organism evidence="2 3">
    <name type="scientific">Mytilus coruscus</name>
    <name type="common">Sea mussel</name>
    <dbReference type="NCBI Taxonomy" id="42192"/>
    <lineage>
        <taxon>Eukaryota</taxon>
        <taxon>Metazoa</taxon>
        <taxon>Spiralia</taxon>
        <taxon>Lophotrochozoa</taxon>
        <taxon>Mollusca</taxon>
        <taxon>Bivalvia</taxon>
        <taxon>Autobranchia</taxon>
        <taxon>Pteriomorphia</taxon>
        <taxon>Mytilida</taxon>
        <taxon>Mytiloidea</taxon>
        <taxon>Mytilidae</taxon>
        <taxon>Mytilinae</taxon>
        <taxon>Mytilus</taxon>
    </lineage>
</organism>
<evidence type="ECO:0000313" key="2">
    <source>
        <dbReference type="EMBL" id="CAC5376394.1"/>
    </source>
</evidence>
<feature type="compositionally biased region" description="Basic and acidic residues" evidence="1">
    <location>
        <begin position="163"/>
        <end position="173"/>
    </location>
</feature>
<evidence type="ECO:0000256" key="1">
    <source>
        <dbReference type="SAM" id="MobiDB-lite"/>
    </source>
</evidence>
<feature type="region of interest" description="Disordered" evidence="1">
    <location>
        <begin position="1"/>
        <end position="35"/>
    </location>
</feature>
<reference evidence="2 3" key="1">
    <citation type="submission" date="2020-06" db="EMBL/GenBank/DDBJ databases">
        <authorList>
            <person name="Li R."/>
            <person name="Bekaert M."/>
        </authorList>
    </citation>
    <scope>NUCLEOTIDE SEQUENCE [LARGE SCALE GENOMIC DNA]</scope>
    <source>
        <strain evidence="3">wild</strain>
    </source>
</reference>
<evidence type="ECO:0000313" key="3">
    <source>
        <dbReference type="Proteomes" id="UP000507470"/>
    </source>
</evidence>
<dbReference type="OrthoDB" id="10419210at2759"/>
<keyword evidence="3" id="KW-1185">Reference proteome</keyword>
<accession>A0A6J8B3G7</accession>
<protein>
    <submittedName>
        <fullName evidence="2">Uncharacterized protein</fullName>
    </submittedName>
</protein>
<dbReference type="EMBL" id="CACVKT020002186">
    <property type="protein sequence ID" value="CAC5376394.1"/>
    <property type="molecule type" value="Genomic_DNA"/>
</dbReference>
<feature type="region of interest" description="Disordered" evidence="1">
    <location>
        <begin position="161"/>
        <end position="192"/>
    </location>
</feature>
<gene>
    <name evidence="2" type="ORF">MCOR_13049</name>
</gene>
<dbReference type="AlphaFoldDB" id="A0A6J8B3G7"/>
<name>A0A6J8B3G7_MYTCO</name>
<sequence>MPQTLIEGITGEIDTHTQAGTSKSHRTPAETVGTSKSYSKEVTQLSLLGKAKAMSVEIQQFLQEYRPRKLLPKVGNMFNNYVDTTKGITEDERDDLTSYLCSFKEINFSVIYVPTMVHDTISFIVHHSDKTVDKEVNNDLIAIGLADEPTEEATSCNQFAEATESRLKDDHSRSPNKRKKERNDTEKGNDTTNCSKLVKIEEQKLLLKKRKIEILERMLLIEEEKLKIIKQQHNEININNATNLAMELLTKNI</sequence>
<dbReference type="Proteomes" id="UP000507470">
    <property type="component" value="Unassembled WGS sequence"/>
</dbReference>
<proteinExistence type="predicted"/>